<evidence type="ECO:0000256" key="1">
    <source>
        <dbReference type="SAM" id="MobiDB-lite"/>
    </source>
</evidence>
<reference evidence="2 3" key="1">
    <citation type="journal article" date="2023" name="Plants (Basel)">
        <title>Bridging the Gap: Combining Genomics and Transcriptomics Approaches to Understand Stylosanthes scabra, an Orphan Legume from the Brazilian Caatinga.</title>
        <authorList>
            <person name="Ferreira-Neto J.R.C."/>
            <person name="da Silva M.D."/>
            <person name="Binneck E."/>
            <person name="de Melo N.F."/>
            <person name="da Silva R.H."/>
            <person name="de Melo A.L.T.M."/>
            <person name="Pandolfi V."/>
            <person name="Bustamante F.O."/>
            <person name="Brasileiro-Vidal A.C."/>
            <person name="Benko-Iseppon A.M."/>
        </authorList>
    </citation>
    <scope>NUCLEOTIDE SEQUENCE [LARGE SCALE GENOMIC DNA]</scope>
    <source>
        <tissue evidence="2">Leaves</tissue>
    </source>
</reference>
<proteinExistence type="predicted"/>
<feature type="region of interest" description="Disordered" evidence="1">
    <location>
        <begin position="38"/>
        <end position="62"/>
    </location>
</feature>
<accession>A0ABU6VLR6</accession>
<keyword evidence="3" id="KW-1185">Reference proteome</keyword>
<comment type="caution">
    <text evidence="2">The sequence shown here is derived from an EMBL/GenBank/DDBJ whole genome shotgun (WGS) entry which is preliminary data.</text>
</comment>
<feature type="non-terminal residue" evidence="2">
    <location>
        <position position="1"/>
    </location>
</feature>
<sequence>QTKTLTAQLVFTAVRPPRHHPNLHRLFSATFAPAAVLARPRPTRRPAGRSQRSLTCCSNSRH</sequence>
<feature type="compositionally biased region" description="Polar residues" evidence="1">
    <location>
        <begin position="50"/>
        <end position="62"/>
    </location>
</feature>
<evidence type="ECO:0000313" key="3">
    <source>
        <dbReference type="Proteomes" id="UP001341840"/>
    </source>
</evidence>
<evidence type="ECO:0000313" key="2">
    <source>
        <dbReference type="EMBL" id="MED6174547.1"/>
    </source>
</evidence>
<dbReference type="EMBL" id="JASCZI010151816">
    <property type="protein sequence ID" value="MED6174547.1"/>
    <property type="molecule type" value="Genomic_DNA"/>
</dbReference>
<name>A0ABU6VLR6_9FABA</name>
<dbReference type="Proteomes" id="UP001341840">
    <property type="component" value="Unassembled WGS sequence"/>
</dbReference>
<protein>
    <submittedName>
        <fullName evidence="2">Uncharacterized protein</fullName>
    </submittedName>
</protein>
<gene>
    <name evidence="2" type="ORF">PIB30_070072</name>
</gene>
<organism evidence="2 3">
    <name type="scientific">Stylosanthes scabra</name>
    <dbReference type="NCBI Taxonomy" id="79078"/>
    <lineage>
        <taxon>Eukaryota</taxon>
        <taxon>Viridiplantae</taxon>
        <taxon>Streptophyta</taxon>
        <taxon>Embryophyta</taxon>
        <taxon>Tracheophyta</taxon>
        <taxon>Spermatophyta</taxon>
        <taxon>Magnoliopsida</taxon>
        <taxon>eudicotyledons</taxon>
        <taxon>Gunneridae</taxon>
        <taxon>Pentapetalae</taxon>
        <taxon>rosids</taxon>
        <taxon>fabids</taxon>
        <taxon>Fabales</taxon>
        <taxon>Fabaceae</taxon>
        <taxon>Papilionoideae</taxon>
        <taxon>50 kb inversion clade</taxon>
        <taxon>dalbergioids sensu lato</taxon>
        <taxon>Dalbergieae</taxon>
        <taxon>Pterocarpus clade</taxon>
        <taxon>Stylosanthes</taxon>
    </lineage>
</organism>